<dbReference type="Proteomes" id="UP000051717">
    <property type="component" value="Unassembled WGS sequence"/>
</dbReference>
<feature type="site" description="Cleavage; by autolysis" evidence="3">
    <location>
        <begin position="166"/>
        <end position="167"/>
    </location>
</feature>
<dbReference type="InterPro" id="IPR029055">
    <property type="entry name" value="Ntn_hydrolases_N"/>
</dbReference>
<evidence type="ECO:0000256" key="1">
    <source>
        <dbReference type="PIRSR" id="PIRSR600246-1"/>
    </source>
</evidence>
<dbReference type="AlphaFoldDB" id="A0A0S8G4K0"/>
<dbReference type="PATRIC" id="fig|1703774.3.peg.1975"/>
<protein>
    <recommendedName>
        <fullName evidence="6">Asparaginase</fullName>
    </recommendedName>
</protein>
<feature type="active site" description="Nucleophile" evidence="1">
    <location>
        <position position="167"/>
    </location>
</feature>
<feature type="binding site" evidence="2">
    <location>
        <begin position="195"/>
        <end position="198"/>
    </location>
    <ligand>
        <name>substrate</name>
    </ligand>
</feature>
<dbReference type="PANTHER" id="PTHR10188">
    <property type="entry name" value="L-ASPARAGINASE"/>
    <property type="match status" value="1"/>
</dbReference>
<dbReference type="EMBL" id="LJUI01000159">
    <property type="protein sequence ID" value="KPK66812.1"/>
    <property type="molecule type" value="Genomic_DNA"/>
</dbReference>
<evidence type="ECO:0000313" key="4">
    <source>
        <dbReference type="EMBL" id="KPK66812.1"/>
    </source>
</evidence>
<dbReference type="Pfam" id="PF01112">
    <property type="entry name" value="Asparaginase_2"/>
    <property type="match status" value="1"/>
</dbReference>
<dbReference type="Gene3D" id="3.60.20.30">
    <property type="entry name" value="(Glycosyl)asparaginase"/>
    <property type="match status" value="1"/>
</dbReference>
<dbReference type="InterPro" id="IPR000246">
    <property type="entry name" value="Peptidase_T2"/>
</dbReference>
<evidence type="ECO:0000256" key="3">
    <source>
        <dbReference type="PIRSR" id="PIRSR600246-3"/>
    </source>
</evidence>
<organism evidence="4 5">
    <name type="scientific">candidate division TA06 bacterium SM23_40</name>
    <dbReference type="NCBI Taxonomy" id="1703774"/>
    <lineage>
        <taxon>Bacteria</taxon>
        <taxon>Bacteria division TA06</taxon>
    </lineage>
</organism>
<proteinExistence type="predicted"/>
<evidence type="ECO:0000256" key="2">
    <source>
        <dbReference type="PIRSR" id="PIRSR600246-2"/>
    </source>
</evidence>
<sequence>MSALILANVEGAVGVQAAIDAVRSGRSALDAVEAALRVVESDPSVRSVGYGGAPNLLGEVECAASIMCGATLRAGAVGALRGYLHAISVARQVMERTPHVMLVGEGAAMFAAEIGEQKRDLLSDEARADYERWIREHLSADHIAEWPHVPLSRVLWPSADPETAKGTACLLIRAKNGNWGGGISTSGWAYRHPGRLGDSPIIGAGLYVDNRYGAVTCTHIGEMTIRAGTARAATAYLKRGASAEEACREALEDLRSLRGGYLGPVVVHVIDRQGNPFVASIGMEDPEPFWFWWEGMEDAECRGAVVL</sequence>
<dbReference type="GO" id="GO:0005737">
    <property type="term" value="C:cytoplasm"/>
    <property type="evidence" value="ECO:0007669"/>
    <property type="project" value="TreeGrafter"/>
</dbReference>
<reference evidence="4 5" key="1">
    <citation type="journal article" date="2015" name="Microbiome">
        <title>Genomic resolution of linkages in carbon, nitrogen, and sulfur cycling among widespread estuary sediment bacteria.</title>
        <authorList>
            <person name="Baker B.J."/>
            <person name="Lazar C.S."/>
            <person name="Teske A.P."/>
            <person name="Dick G.J."/>
        </authorList>
    </citation>
    <scope>NUCLEOTIDE SEQUENCE [LARGE SCALE GENOMIC DNA]</scope>
    <source>
        <strain evidence="4">SM23_40</strain>
    </source>
</reference>
<gene>
    <name evidence="4" type="ORF">AMJ82_11620</name>
</gene>
<name>A0A0S8G4K0_UNCT6</name>
<evidence type="ECO:0000313" key="5">
    <source>
        <dbReference type="Proteomes" id="UP000051717"/>
    </source>
</evidence>
<dbReference type="PANTHER" id="PTHR10188:SF6">
    <property type="entry name" value="N(4)-(BETA-N-ACETYLGLUCOSAMINYL)-L-ASPARAGINASE"/>
    <property type="match status" value="1"/>
</dbReference>
<dbReference type="GO" id="GO:0016811">
    <property type="term" value="F:hydrolase activity, acting on carbon-nitrogen (but not peptide) bonds, in linear amides"/>
    <property type="evidence" value="ECO:0007669"/>
    <property type="project" value="UniProtKB-ARBA"/>
</dbReference>
<accession>A0A0S8G4K0</accession>
<dbReference type="SUPFAM" id="SSF56235">
    <property type="entry name" value="N-terminal nucleophile aminohydrolases (Ntn hydrolases)"/>
    <property type="match status" value="1"/>
</dbReference>
<evidence type="ECO:0008006" key="6">
    <source>
        <dbReference type="Google" id="ProtNLM"/>
    </source>
</evidence>
<comment type="caution">
    <text evidence="4">The sequence shown here is derived from an EMBL/GenBank/DDBJ whole genome shotgun (WGS) entry which is preliminary data.</text>
</comment>
<feature type="binding site" evidence="2">
    <location>
        <begin position="218"/>
        <end position="221"/>
    </location>
    <ligand>
        <name>substrate</name>
    </ligand>
</feature>